<sequence>MRTVEGRMPAMHLFCHCCGFLLLHGIVHSAAKTNPSVKGQHENEGVYYHSTPKEPYFHFSTTPVTAWSTLQCAVHCTSLKQTGFVMQKHLCQCITKRGITGTDTIKIKEGSKVYIKG</sequence>
<dbReference type="EMBL" id="JBJQND010000017">
    <property type="protein sequence ID" value="KAL3843220.1"/>
    <property type="molecule type" value="Genomic_DNA"/>
</dbReference>
<dbReference type="AlphaFoldDB" id="A0ABD3U467"/>
<keyword evidence="1" id="KW-0732">Signal</keyword>
<evidence type="ECO:0008006" key="4">
    <source>
        <dbReference type="Google" id="ProtNLM"/>
    </source>
</evidence>
<name>A0ABD3U467_SINWO</name>
<accession>A0ABD3U467</accession>
<feature type="signal peptide" evidence="1">
    <location>
        <begin position="1"/>
        <end position="29"/>
    </location>
</feature>
<protein>
    <recommendedName>
        <fullName evidence="4">Secreted protein</fullName>
    </recommendedName>
</protein>
<organism evidence="2 3">
    <name type="scientific">Sinanodonta woodiana</name>
    <name type="common">Chinese pond mussel</name>
    <name type="synonym">Anodonta woodiana</name>
    <dbReference type="NCBI Taxonomy" id="1069815"/>
    <lineage>
        <taxon>Eukaryota</taxon>
        <taxon>Metazoa</taxon>
        <taxon>Spiralia</taxon>
        <taxon>Lophotrochozoa</taxon>
        <taxon>Mollusca</taxon>
        <taxon>Bivalvia</taxon>
        <taxon>Autobranchia</taxon>
        <taxon>Heteroconchia</taxon>
        <taxon>Palaeoheterodonta</taxon>
        <taxon>Unionida</taxon>
        <taxon>Unionoidea</taxon>
        <taxon>Unionidae</taxon>
        <taxon>Unioninae</taxon>
        <taxon>Sinanodonta</taxon>
    </lineage>
</organism>
<comment type="caution">
    <text evidence="2">The sequence shown here is derived from an EMBL/GenBank/DDBJ whole genome shotgun (WGS) entry which is preliminary data.</text>
</comment>
<gene>
    <name evidence="2" type="ORF">ACJMK2_021165</name>
</gene>
<proteinExistence type="predicted"/>
<evidence type="ECO:0000313" key="2">
    <source>
        <dbReference type="EMBL" id="KAL3843220.1"/>
    </source>
</evidence>
<reference evidence="2 3" key="1">
    <citation type="submission" date="2024-11" db="EMBL/GenBank/DDBJ databases">
        <title>Chromosome-level genome assembly of the freshwater bivalve Anodonta woodiana.</title>
        <authorList>
            <person name="Chen X."/>
        </authorList>
    </citation>
    <scope>NUCLEOTIDE SEQUENCE [LARGE SCALE GENOMIC DNA]</scope>
    <source>
        <strain evidence="2">MN2024</strain>
        <tissue evidence="2">Gills</tissue>
    </source>
</reference>
<feature type="chain" id="PRO_5044881811" description="Secreted protein" evidence="1">
    <location>
        <begin position="30"/>
        <end position="117"/>
    </location>
</feature>
<dbReference type="Proteomes" id="UP001634394">
    <property type="component" value="Unassembled WGS sequence"/>
</dbReference>
<evidence type="ECO:0000313" key="3">
    <source>
        <dbReference type="Proteomes" id="UP001634394"/>
    </source>
</evidence>
<keyword evidence="3" id="KW-1185">Reference proteome</keyword>
<evidence type="ECO:0000256" key="1">
    <source>
        <dbReference type="SAM" id="SignalP"/>
    </source>
</evidence>